<organism evidence="3 4">
    <name type="scientific">Spirosoma telluris</name>
    <dbReference type="NCBI Taxonomy" id="2183553"/>
    <lineage>
        <taxon>Bacteria</taxon>
        <taxon>Pseudomonadati</taxon>
        <taxon>Bacteroidota</taxon>
        <taxon>Cytophagia</taxon>
        <taxon>Cytophagales</taxon>
        <taxon>Cytophagaceae</taxon>
        <taxon>Spirosoma</taxon>
    </lineage>
</organism>
<dbReference type="OrthoDB" id="956368at2"/>
<comment type="caution">
    <text evidence="3">The sequence shown here is derived from an EMBL/GenBank/DDBJ whole genome shotgun (WGS) entry which is preliminary data.</text>
</comment>
<evidence type="ECO:0000256" key="2">
    <source>
        <dbReference type="SAM" id="SignalP"/>
    </source>
</evidence>
<feature type="chain" id="PRO_5016267056" description="LPXTG cell wall anchor domain-containing protein" evidence="2">
    <location>
        <begin position="19"/>
        <end position="127"/>
    </location>
</feature>
<evidence type="ECO:0000313" key="4">
    <source>
        <dbReference type="Proteomes" id="UP000249016"/>
    </source>
</evidence>
<proteinExistence type="predicted"/>
<evidence type="ECO:0000256" key="1">
    <source>
        <dbReference type="SAM" id="Phobius"/>
    </source>
</evidence>
<keyword evidence="4" id="KW-1185">Reference proteome</keyword>
<feature type="signal peptide" evidence="2">
    <location>
        <begin position="1"/>
        <end position="18"/>
    </location>
</feature>
<keyword evidence="1" id="KW-0472">Membrane</keyword>
<name>A0A327NHK5_9BACT</name>
<keyword evidence="1" id="KW-0812">Transmembrane</keyword>
<dbReference type="RefSeq" id="WP_111342137.1">
    <property type="nucleotide sequence ID" value="NZ_QLII01000001.1"/>
</dbReference>
<sequence>MKHVLIILMLILSTIAQAQSHYSKVKTRISDDNQTLMIQIDVTKHGRDIHFKQAFDVSNLNGLQIDLLKYRVFASQGLIVPIHEMKRLMSAGVGVIMLIGLAIAFLIVRKQTKKGPQPNSEKQLQIT</sequence>
<keyword evidence="1" id="KW-1133">Transmembrane helix</keyword>
<dbReference type="Proteomes" id="UP000249016">
    <property type="component" value="Unassembled WGS sequence"/>
</dbReference>
<protein>
    <recommendedName>
        <fullName evidence="5">LPXTG cell wall anchor domain-containing protein</fullName>
    </recommendedName>
</protein>
<keyword evidence="2" id="KW-0732">Signal</keyword>
<evidence type="ECO:0008006" key="5">
    <source>
        <dbReference type="Google" id="ProtNLM"/>
    </source>
</evidence>
<dbReference type="AlphaFoldDB" id="A0A327NHK5"/>
<reference evidence="3 4" key="1">
    <citation type="submission" date="2018-06" db="EMBL/GenBank/DDBJ databases">
        <title>Spirosoma sp. HMF3257 Genome sequencing and assembly.</title>
        <authorList>
            <person name="Kang H."/>
            <person name="Cha I."/>
            <person name="Kim H."/>
            <person name="Kang J."/>
            <person name="Joh K."/>
        </authorList>
    </citation>
    <scope>NUCLEOTIDE SEQUENCE [LARGE SCALE GENOMIC DNA]</scope>
    <source>
        <strain evidence="3 4">HMF3257</strain>
    </source>
</reference>
<dbReference type="EMBL" id="QLII01000001">
    <property type="protein sequence ID" value="RAI74657.1"/>
    <property type="molecule type" value="Genomic_DNA"/>
</dbReference>
<accession>A0A327NHK5</accession>
<feature type="transmembrane region" description="Helical" evidence="1">
    <location>
        <begin position="88"/>
        <end position="108"/>
    </location>
</feature>
<gene>
    <name evidence="3" type="ORF">HMF3257_10965</name>
</gene>
<evidence type="ECO:0000313" key="3">
    <source>
        <dbReference type="EMBL" id="RAI74657.1"/>
    </source>
</evidence>